<protein>
    <submittedName>
        <fullName evidence="1">Uncharacterized protein</fullName>
    </submittedName>
</protein>
<proteinExistence type="predicted"/>
<dbReference type="Proteomes" id="UP000006462">
    <property type="component" value="Unassembled WGS sequence"/>
</dbReference>
<sequence length="108" mass="12259">MCLSSIFDSFQTLAASRQSEFSRKLYESSISDSFSNIGKILRGDTNLQYLRCPALERLISLYESEHSYEQAIELCDLGLRQGDRCGLAGGFQAKKERLIKKKNKAEQQ</sequence>
<organism evidence="1 2">
    <name type="scientific">Pyramidobacter piscolens W5455</name>
    <dbReference type="NCBI Taxonomy" id="352165"/>
    <lineage>
        <taxon>Bacteria</taxon>
        <taxon>Thermotogati</taxon>
        <taxon>Synergistota</taxon>
        <taxon>Synergistia</taxon>
        <taxon>Synergistales</taxon>
        <taxon>Dethiosulfovibrionaceae</taxon>
        <taxon>Pyramidobacter</taxon>
    </lineage>
</organism>
<keyword evidence="2" id="KW-1185">Reference proteome</keyword>
<name>A0ABM9ZYB9_9BACT</name>
<gene>
    <name evidence="1" type="ORF">HMPREF7215_1769</name>
</gene>
<comment type="caution">
    <text evidence="1">The sequence shown here is derived from an EMBL/GenBank/DDBJ whole genome shotgun (WGS) entry which is preliminary data.</text>
</comment>
<accession>A0ABM9ZYB9</accession>
<dbReference type="EMBL" id="ADFP01000014">
    <property type="protein sequence ID" value="EFB91867.1"/>
    <property type="molecule type" value="Genomic_DNA"/>
</dbReference>
<reference evidence="1 2" key="1">
    <citation type="submission" date="2009-12" db="EMBL/GenBank/DDBJ databases">
        <authorList>
            <person name="Shrivastava S."/>
            <person name="Madupu R."/>
            <person name="Durkin A.S."/>
            <person name="Torralba M."/>
            <person name="Methe B."/>
            <person name="Sutton G.G."/>
            <person name="Strausberg R.L."/>
            <person name="Nelson K.E."/>
        </authorList>
    </citation>
    <scope>NUCLEOTIDE SEQUENCE [LARGE SCALE GENOMIC DNA]</scope>
    <source>
        <strain evidence="1 2">W5455</strain>
    </source>
</reference>
<evidence type="ECO:0000313" key="2">
    <source>
        <dbReference type="Proteomes" id="UP000006462"/>
    </source>
</evidence>
<evidence type="ECO:0000313" key="1">
    <source>
        <dbReference type="EMBL" id="EFB91867.1"/>
    </source>
</evidence>